<keyword evidence="2" id="KW-1133">Transmembrane helix</keyword>
<dbReference type="InterPro" id="IPR003362">
    <property type="entry name" value="Bact_transf"/>
</dbReference>
<evidence type="ECO:0000256" key="2">
    <source>
        <dbReference type="SAM" id="Phobius"/>
    </source>
</evidence>
<reference evidence="4" key="1">
    <citation type="submission" date="2020-01" db="EMBL/GenBank/DDBJ databases">
        <authorList>
            <person name="Meier V. D."/>
            <person name="Meier V D."/>
        </authorList>
    </citation>
    <scope>NUCLEOTIDE SEQUENCE</scope>
    <source>
        <strain evidence="4">HLG_WM_MAG_02</strain>
    </source>
</reference>
<feature type="domain" description="Bacterial sugar transferase" evidence="3">
    <location>
        <begin position="119"/>
        <end position="301"/>
    </location>
</feature>
<keyword evidence="4" id="KW-0808">Transferase</keyword>
<name>A0A6S6TMU0_9BACT</name>
<organism evidence="4">
    <name type="scientific">uncultured Sulfurovum sp</name>
    <dbReference type="NCBI Taxonomy" id="269237"/>
    <lineage>
        <taxon>Bacteria</taxon>
        <taxon>Pseudomonadati</taxon>
        <taxon>Campylobacterota</taxon>
        <taxon>Epsilonproteobacteria</taxon>
        <taxon>Campylobacterales</taxon>
        <taxon>Sulfurovaceae</taxon>
        <taxon>Sulfurovum</taxon>
        <taxon>environmental samples</taxon>
    </lineage>
</organism>
<dbReference type="PANTHER" id="PTHR30576">
    <property type="entry name" value="COLANIC BIOSYNTHESIS UDP-GLUCOSE LIPID CARRIER TRANSFERASE"/>
    <property type="match status" value="1"/>
</dbReference>
<evidence type="ECO:0000313" key="4">
    <source>
        <dbReference type="EMBL" id="CAA6822222.1"/>
    </source>
</evidence>
<comment type="similarity">
    <text evidence="1">Belongs to the bacterial sugar transferase family.</text>
</comment>
<evidence type="ECO:0000259" key="3">
    <source>
        <dbReference type="Pfam" id="PF02397"/>
    </source>
</evidence>
<dbReference type="AlphaFoldDB" id="A0A6S6TMU0"/>
<dbReference type="GO" id="GO:0016780">
    <property type="term" value="F:phosphotransferase activity, for other substituted phosphate groups"/>
    <property type="evidence" value="ECO:0007669"/>
    <property type="project" value="TreeGrafter"/>
</dbReference>
<dbReference type="Pfam" id="PF02397">
    <property type="entry name" value="Bac_transf"/>
    <property type="match status" value="1"/>
</dbReference>
<keyword evidence="2" id="KW-0812">Transmembrane</keyword>
<proteinExistence type="inferred from homology"/>
<keyword evidence="2" id="KW-0472">Membrane</keyword>
<sequence>MIILGDKYNFSSIECSRIKKNFKKIKHISYKEKNVSDSISEIMTDLEENELIVLNTQALLDPKLITYLTSLEIQGINYITVEHFLETYLQKCFISEELSFNTSFLEEIERYSPFQYLQKRIIDYVGVLLLLIPTLIAMIYSKYRINRESPGKLFFRQMRVGKKEKEFSCIKLRSMHKNAEKYGAKFAIDDDPRTYPWGKIIRYRKIDELLQIWNVFKGDMHLVGPRPERKIWTNEFQKVIPYYSQRHLVAPGITGLAQIKYQYGSGQLDAKEKLMYDLYYIKKWSLKLELEIIWKTLLFVLTKRRKDLSNF</sequence>
<feature type="transmembrane region" description="Helical" evidence="2">
    <location>
        <begin position="121"/>
        <end position="140"/>
    </location>
</feature>
<dbReference type="PANTHER" id="PTHR30576:SF0">
    <property type="entry name" value="UNDECAPRENYL-PHOSPHATE N-ACETYLGALACTOSAMINYL 1-PHOSPHATE TRANSFERASE-RELATED"/>
    <property type="match status" value="1"/>
</dbReference>
<accession>A0A6S6TMU0</accession>
<evidence type="ECO:0000256" key="1">
    <source>
        <dbReference type="ARBA" id="ARBA00006464"/>
    </source>
</evidence>
<dbReference type="EMBL" id="CACVAZ010000149">
    <property type="protein sequence ID" value="CAA6822222.1"/>
    <property type="molecule type" value="Genomic_DNA"/>
</dbReference>
<gene>
    <name evidence="4" type="ORF">HELGO_WM20523</name>
</gene>
<protein>
    <submittedName>
        <fullName evidence="4">Bacterial sugar transferase</fullName>
    </submittedName>
</protein>